<evidence type="ECO:0000256" key="4">
    <source>
        <dbReference type="ARBA" id="ARBA00023136"/>
    </source>
</evidence>
<accession>A0ABV2TAS3</accession>
<dbReference type="Pfam" id="PF14322">
    <property type="entry name" value="SusD-like_3"/>
    <property type="match status" value="1"/>
</dbReference>
<dbReference type="Gene3D" id="1.25.40.390">
    <property type="match status" value="1"/>
</dbReference>
<dbReference type="InterPro" id="IPR011990">
    <property type="entry name" value="TPR-like_helical_dom_sf"/>
</dbReference>
<reference evidence="8 9" key="1">
    <citation type="submission" date="2024-06" db="EMBL/GenBank/DDBJ databases">
        <title>Chitinophaga defluvii sp. nov., isolated from municipal sewage.</title>
        <authorList>
            <person name="Zhang L."/>
        </authorList>
    </citation>
    <scope>NUCLEOTIDE SEQUENCE [LARGE SCALE GENOMIC DNA]</scope>
    <source>
        <strain evidence="8 9">H8</strain>
    </source>
</reference>
<keyword evidence="4" id="KW-0472">Membrane</keyword>
<evidence type="ECO:0000313" key="8">
    <source>
        <dbReference type="EMBL" id="MET7000118.1"/>
    </source>
</evidence>
<comment type="subcellular location">
    <subcellularLocation>
        <location evidence="1">Cell outer membrane</location>
    </subcellularLocation>
</comment>
<keyword evidence="5" id="KW-0998">Cell outer membrane</keyword>
<organism evidence="8 9">
    <name type="scientific">Chitinophaga defluvii</name>
    <dbReference type="NCBI Taxonomy" id="3163343"/>
    <lineage>
        <taxon>Bacteria</taxon>
        <taxon>Pseudomonadati</taxon>
        <taxon>Bacteroidota</taxon>
        <taxon>Chitinophagia</taxon>
        <taxon>Chitinophagales</taxon>
        <taxon>Chitinophagaceae</taxon>
        <taxon>Chitinophaga</taxon>
    </lineage>
</organism>
<evidence type="ECO:0000259" key="6">
    <source>
        <dbReference type="Pfam" id="PF07980"/>
    </source>
</evidence>
<proteinExistence type="inferred from homology"/>
<dbReference type="Pfam" id="PF07980">
    <property type="entry name" value="SusD_RagB"/>
    <property type="match status" value="1"/>
</dbReference>
<dbReference type="InterPro" id="IPR033985">
    <property type="entry name" value="SusD-like_N"/>
</dbReference>
<sequence length="445" mass="50498">MLEVERPIDRQVSAYVFSNDETARAAGLGMYGSLVKYAYGAFTGLYTSDLGMISDEIYSTSSSNEQALQFRENRLQPDNGGVSNIWATSYEVVYHVNLFLEKISRSEAVSTPLRNQLIGEGKFIRALLYFYLVNTYGNIPLITSADYHINGSLGQRTPEEVYTFMLADLEDAYALLTPDYLTSERIRANKWAAAALLARTYLYQGNWSKAGKYAQEVIASGAYTLVSVDEVGLNSNAEAIFQLAQNITGGTNNYDASMLLEVSPSSKKPYYAVDSLLVKAFQEEDARNKSWIHEQITTNGDVYYMANKYKIRYGIPNEKKIEHLTILRLGELHLILAEALAQQEQLEEAITQLDIIRKRAGIPLLKNMNITKTKAHLLDLVMEERQRELCFELGHRWFDLNRTGRADAYFSSLSYKDWQPTDRYFPIPQSEILLNPFLKQNAGYK</sequence>
<name>A0ABV2TAS3_9BACT</name>
<feature type="domain" description="SusD-like N-terminal" evidence="7">
    <location>
        <begin position="59"/>
        <end position="202"/>
    </location>
</feature>
<feature type="domain" description="RagB/SusD" evidence="6">
    <location>
        <begin position="295"/>
        <end position="444"/>
    </location>
</feature>
<evidence type="ECO:0000256" key="3">
    <source>
        <dbReference type="ARBA" id="ARBA00022729"/>
    </source>
</evidence>
<evidence type="ECO:0000256" key="2">
    <source>
        <dbReference type="ARBA" id="ARBA00006275"/>
    </source>
</evidence>
<dbReference type="EMBL" id="JBEXAC010000002">
    <property type="protein sequence ID" value="MET7000118.1"/>
    <property type="molecule type" value="Genomic_DNA"/>
</dbReference>
<comment type="caution">
    <text evidence="8">The sequence shown here is derived from an EMBL/GenBank/DDBJ whole genome shotgun (WGS) entry which is preliminary data.</text>
</comment>
<keyword evidence="9" id="KW-1185">Reference proteome</keyword>
<protein>
    <submittedName>
        <fullName evidence="8">RagB/SusD family nutrient uptake outer membrane protein</fullName>
    </submittedName>
</protein>
<dbReference type="CDD" id="cd08977">
    <property type="entry name" value="SusD"/>
    <property type="match status" value="1"/>
</dbReference>
<gene>
    <name evidence="8" type="ORF">ABR189_22195</name>
</gene>
<evidence type="ECO:0000313" key="9">
    <source>
        <dbReference type="Proteomes" id="UP001549749"/>
    </source>
</evidence>
<evidence type="ECO:0000256" key="5">
    <source>
        <dbReference type="ARBA" id="ARBA00023237"/>
    </source>
</evidence>
<evidence type="ECO:0000256" key="1">
    <source>
        <dbReference type="ARBA" id="ARBA00004442"/>
    </source>
</evidence>
<dbReference type="InterPro" id="IPR012944">
    <property type="entry name" value="SusD_RagB_dom"/>
</dbReference>
<dbReference type="RefSeq" id="WP_354662678.1">
    <property type="nucleotide sequence ID" value="NZ_JBEXAC010000002.1"/>
</dbReference>
<evidence type="ECO:0000259" key="7">
    <source>
        <dbReference type="Pfam" id="PF14322"/>
    </source>
</evidence>
<keyword evidence="3" id="KW-0732">Signal</keyword>
<dbReference type="Proteomes" id="UP001549749">
    <property type="component" value="Unassembled WGS sequence"/>
</dbReference>
<dbReference type="SUPFAM" id="SSF48452">
    <property type="entry name" value="TPR-like"/>
    <property type="match status" value="1"/>
</dbReference>
<comment type="similarity">
    <text evidence="2">Belongs to the SusD family.</text>
</comment>